<dbReference type="InParanoid" id="W0RMV5"/>
<evidence type="ECO:0000313" key="1">
    <source>
        <dbReference type="EMBL" id="AHG92374.1"/>
    </source>
</evidence>
<protein>
    <submittedName>
        <fullName evidence="1">Uncharacterized protein</fullName>
    </submittedName>
</protein>
<organism evidence="1 2">
    <name type="scientific">Gemmatirosa kalamazoonensis</name>
    <dbReference type="NCBI Taxonomy" id="861299"/>
    <lineage>
        <taxon>Bacteria</taxon>
        <taxon>Pseudomonadati</taxon>
        <taxon>Gemmatimonadota</taxon>
        <taxon>Gemmatimonadia</taxon>
        <taxon>Gemmatimonadales</taxon>
        <taxon>Gemmatimonadaceae</taxon>
        <taxon>Gemmatirosa</taxon>
    </lineage>
</organism>
<gene>
    <name evidence="1" type="ORF">J421_4839</name>
</gene>
<dbReference type="HOGENOM" id="CLU_1935009_0_0_0"/>
<dbReference type="EMBL" id="CP007129">
    <property type="protein sequence ID" value="AHG92374.1"/>
    <property type="molecule type" value="Genomic_DNA"/>
</dbReference>
<dbReference type="AlphaFoldDB" id="W0RMV5"/>
<accession>W0RMV5</accession>
<keyword evidence="1" id="KW-0614">Plasmid</keyword>
<keyword evidence="2" id="KW-1185">Reference proteome</keyword>
<reference evidence="1 2" key="1">
    <citation type="journal article" date="2014" name="Genome Announc.">
        <title>Genome Sequence and Methylome of Soil Bacterium Gemmatirosa kalamazoonensis KBS708T, a Member of the Rarely Cultivated Gemmatimonadetes Phylum.</title>
        <authorList>
            <person name="Debruyn J.M."/>
            <person name="Radosevich M."/>
            <person name="Wommack K.E."/>
            <person name="Polson S.W."/>
            <person name="Hauser L.J."/>
            <person name="Fawaz M.N."/>
            <person name="Korlach J."/>
            <person name="Tsai Y.C."/>
        </authorList>
    </citation>
    <scope>NUCLEOTIDE SEQUENCE [LARGE SCALE GENOMIC DNA]</scope>
    <source>
        <strain evidence="1 2">KBS708</strain>
        <plasmid evidence="2">Plasmid 1</plasmid>
    </source>
</reference>
<name>W0RMV5_9BACT</name>
<dbReference type="Proteomes" id="UP000019151">
    <property type="component" value="Plasmid 1"/>
</dbReference>
<proteinExistence type="predicted"/>
<geneLocation type="plasmid" evidence="1 2">
    <name>1</name>
</geneLocation>
<dbReference type="KEGG" id="gba:J421_4839"/>
<evidence type="ECO:0000313" key="2">
    <source>
        <dbReference type="Proteomes" id="UP000019151"/>
    </source>
</evidence>
<sequence>MSTPDPFVRDAALVVALMGRFDLREADLCAVRLSLGRGNVPELELDLQLPGAGTPNGRDHRVTLLCTDVSDLSLADFGSSNLVSSYALAADGVDEDGRPMVHVALTCAPGCDVDFRCREVAVARVAPVST</sequence>
<dbReference type="RefSeq" id="WP_025413718.1">
    <property type="nucleotide sequence ID" value="NZ_CP007129.1"/>
</dbReference>